<gene>
    <name evidence="2" type="ORF">CCY01nite_42720</name>
</gene>
<evidence type="ECO:0000256" key="1">
    <source>
        <dbReference type="SAM" id="Phobius"/>
    </source>
</evidence>
<evidence type="ECO:0000313" key="2">
    <source>
        <dbReference type="EMBL" id="GEP98012.1"/>
    </source>
</evidence>
<keyword evidence="3" id="KW-1185">Reference proteome</keyword>
<feature type="transmembrane region" description="Helical" evidence="1">
    <location>
        <begin position="6"/>
        <end position="26"/>
    </location>
</feature>
<keyword evidence="1" id="KW-1133">Transmembrane helix</keyword>
<protein>
    <recommendedName>
        <fullName evidence="4">DUF1772 domain-containing protein</fullName>
    </recommendedName>
</protein>
<dbReference type="Proteomes" id="UP000321436">
    <property type="component" value="Unassembled WGS sequence"/>
</dbReference>
<evidence type="ECO:0000313" key="3">
    <source>
        <dbReference type="Proteomes" id="UP000321436"/>
    </source>
</evidence>
<keyword evidence="1" id="KW-0812">Transmembrane</keyword>
<name>A0A512RQN7_9BACT</name>
<feature type="transmembrane region" description="Helical" evidence="1">
    <location>
        <begin position="83"/>
        <end position="106"/>
    </location>
</feature>
<accession>A0A512RQN7</accession>
<dbReference type="RefSeq" id="WP_146866143.1">
    <property type="nucleotide sequence ID" value="NZ_BKAU01000005.1"/>
</dbReference>
<feature type="transmembrane region" description="Helical" evidence="1">
    <location>
        <begin position="57"/>
        <end position="77"/>
    </location>
</feature>
<reference evidence="2 3" key="1">
    <citation type="submission" date="2019-07" db="EMBL/GenBank/DDBJ databases">
        <title>Whole genome shotgun sequence of Chitinophaga cymbidii NBRC 109752.</title>
        <authorList>
            <person name="Hosoyama A."/>
            <person name="Uohara A."/>
            <person name="Ohji S."/>
            <person name="Ichikawa N."/>
        </authorList>
    </citation>
    <scope>NUCLEOTIDE SEQUENCE [LARGE SCALE GENOMIC DNA]</scope>
    <source>
        <strain evidence="2 3">NBRC 109752</strain>
    </source>
</reference>
<dbReference type="Pfam" id="PF08592">
    <property type="entry name" value="Anthrone_oxy"/>
    <property type="match status" value="1"/>
</dbReference>
<proteinExistence type="predicted"/>
<comment type="caution">
    <text evidence="2">The sequence shown here is derived from an EMBL/GenBank/DDBJ whole genome shotgun (WGS) entry which is preliminary data.</text>
</comment>
<dbReference type="OrthoDB" id="772592at2"/>
<feature type="transmembrane region" description="Helical" evidence="1">
    <location>
        <begin position="143"/>
        <end position="164"/>
    </location>
</feature>
<sequence>MFTPVNITLIITATITALMAGLFFAWSCSVTPGLGRLPDASYISAFQSCNRAIQNPVFLICFLGGLVLLPVSAWLHYTPAPSIHFWLLLAASLLYAAGVIGVTFAGNIPLNEALDKFDLQQASTEAITQARERFEKRWNDLNLIRTVASTLSVILVVMACLSKYKEQGIS</sequence>
<dbReference type="AlphaFoldDB" id="A0A512RQN7"/>
<evidence type="ECO:0008006" key="4">
    <source>
        <dbReference type="Google" id="ProtNLM"/>
    </source>
</evidence>
<organism evidence="2 3">
    <name type="scientific">Chitinophaga cymbidii</name>
    <dbReference type="NCBI Taxonomy" id="1096750"/>
    <lineage>
        <taxon>Bacteria</taxon>
        <taxon>Pseudomonadati</taxon>
        <taxon>Bacteroidota</taxon>
        <taxon>Chitinophagia</taxon>
        <taxon>Chitinophagales</taxon>
        <taxon>Chitinophagaceae</taxon>
        <taxon>Chitinophaga</taxon>
    </lineage>
</organism>
<keyword evidence="1" id="KW-0472">Membrane</keyword>
<dbReference type="InterPro" id="IPR013901">
    <property type="entry name" value="Anthrone_oxy"/>
</dbReference>
<dbReference type="EMBL" id="BKAU01000005">
    <property type="protein sequence ID" value="GEP98012.1"/>
    <property type="molecule type" value="Genomic_DNA"/>
</dbReference>